<evidence type="ECO:0000313" key="3">
    <source>
        <dbReference type="Proteomes" id="UP000274695"/>
    </source>
</evidence>
<keyword evidence="1" id="KW-0472">Membrane</keyword>
<evidence type="ECO:0000313" key="2">
    <source>
        <dbReference type="EMBL" id="RNL60275.1"/>
    </source>
</evidence>
<accession>A0ABX9W028</accession>
<protein>
    <submittedName>
        <fullName evidence="2">Uncharacterized protein</fullName>
    </submittedName>
</protein>
<gene>
    <name evidence="2" type="ORF">D0911_13430</name>
</gene>
<keyword evidence="1" id="KW-1133">Transmembrane helix</keyword>
<dbReference type="EMBL" id="RHGB01000015">
    <property type="protein sequence ID" value="RNL60275.1"/>
    <property type="molecule type" value="Genomic_DNA"/>
</dbReference>
<comment type="caution">
    <text evidence="2">The sequence shown here is derived from an EMBL/GenBank/DDBJ whole genome shotgun (WGS) entry which is preliminary data.</text>
</comment>
<reference evidence="2 3" key="1">
    <citation type="submission" date="2018-10" db="EMBL/GenBank/DDBJ databases">
        <title>Draft genome sequence of Zhongshania sp. DSW25-10.</title>
        <authorList>
            <person name="Oh J."/>
        </authorList>
    </citation>
    <scope>NUCLEOTIDE SEQUENCE [LARGE SCALE GENOMIC DNA]</scope>
    <source>
        <strain evidence="2 3">DSW25-10</strain>
    </source>
</reference>
<feature type="transmembrane region" description="Helical" evidence="1">
    <location>
        <begin position="40"/>
        <end position="62"/>
    </location>
</feature>
<keyword evidence="1" id="KW-0812">Transmembrane</keyword>
<name>A0ABX9W028_9GAMM</name>
<proteinExistence type="predicted"/>
<organism evidence="2 3">
    <name type="scientific">Zhongshania marina</name>
    <dbReference type="NCBI Taxonomy" id="2304603"/>
    <lineage>
        <taxon>Bacteria</taxon>
        <taxon>Pseudomonadati</taxon>
        <taxon>Pseudomonadota</taxon>
        <taxon>Gammaproteobacteria</taxon>
        <taxon>Cellvibrionales</taxon>
        <taxon>Spongiibacteraceae</taxon>
        <taxon>Zhongshania</taxon>
    </lineage>
</organism>
<dbReference type="Proteomes" id="UP000274695">
    <property type="component" value="Unassembled WGS sequence"/>
</dbReference>
<evidence type="ECO:0000256" key="1">
    <source>
        <dbReference type="SAM" id="Phobius"/>
    </source>
</evidence>
<keyword evidence="3" id="KW-1185">Reference proteome</keyword>
<sequence>MGVLTQIFCGAKYLPVLIANLLPGECIFGRYTAAFFLAPLLAACGPIIVCADMIVVCWGGILQIH</sequence>